<evidence type="ECO:0000256" key="1">
    <source>
        <dbReference type="SAM" id="MobiDB-lite"/>
    </source>
</evidence>
<dbReference type="PANTHER" id="PTHR43760">
    <property type="entry name" value="ENDORIBONUCLEASE-RELATED"/>
    <property type="match status" value="1"/>
</dbReference>
<comment type="caution">
    <text evidence="3">The sequence shown here is derived from an EMBL/GenBank/DDBJ whole genome shotgun (WGS) entry which is preliminary data.</text>
</comment>
<feature type="domain" description="Endoribonuclease L-PSP/chorismate mutase-like" evidence="2">
    <location>
        <begin position="7"/>
        <end position="143"/>
    </location>
</feature>
<evidence type="ECO:0000313" key="4">
    <source>
        <dbReference type="Proteomes" id="UP000292445"/>
    </source>
</evidence>
<dbReference type="PANTHER" id="PTHR43760:SF1">
    <property type="entry name" value="ENDORIBONUCLEASE L-PSP_CHORISMATE MUTASE-LIKE DOMAIN-CONTAINING PROTEIN"/>
    <property type="match status" value="1"/>
</dbReference>
<dbReference type="OrthoDB" id="8587942at2"/>
<protein>
    <submittedName>
        <fullName evidence="3">Enamine deaminase RidA (YjgF/YER057c/UK114 family)</fullName>
    </submittedName>
</protein>
<dbReference type="InterPro" id="IPR035959">
    <property type="entry name" value="RutC-like_sf"/>
</dbReference>
<dbReference type="Proteomes" id="UP000292445">
    <property type="component" value="Unassembled WGS sequence"/>
</dbReference>
<feature type="region of interest" description="Disordered" evidence="1">
    <location>
        <begin position="160"/>
        <end position="189"/>
    </location>
</feature>
<dbReference type="RefSeq" id="WP_130362017.1">
    <property type="nucleotide sequence ID" value="NZ_SGXC01000004.1"/>
</dbReference>
<dbReference type="Gene3D" id="3.30.1330.40">
    <property type="entry name" value="RutC-like"/>
    <property type="match status" value="1"/>
</dbReference>
<organism evidence="3 4">
    <name type="scientific">Pigmentiphaga kullae</name>
    <dbReference type="NCBI Taxonomy" id="151784"/>
    <lineage>
        <taxon>Bacteria</taxon>
        <taxon>Pseudomonadati</taxon>
        <taxon>Pseudomonadota</taxon>
        <taxon>Betaproteobacteria</taxon>
        <taxon>Burkholderiales</taxon>
        <taxon>Alcaligenaceae</taxon>
        <taxon>Pigmentiphaga</taxon>
    </lineage>
</organism>
<dbReference type="CDD" id="cd02199">
    <property type="entry name" value="YjgF_YER057c_UK114_like_1"/>
    <property type="match status" value="1"/>
</dbReference>
<sequence length="189" mass="19710">MPSSIDARLSALGIVLPPAPAARAARIRMARKLGNLLFVSGQLPSVNGELRHVGRVGDTMDLAQAQQAARASALNVLAQARAALPNGLDDIVSVVNLRGFVAATPDFVRIAEVVNGASDLMVEIFGEAGAHTRTAVGVNSMPHGVVVEIEAMFEIMPPLRADARPPGGETGGLAKPDPRFPGPRETILD</sequence>
<dbReference type="AlphaFoldDB" id="A0A4Q7N6G8"/>
<dbReference type="InterPro" id="IPR013813">
    <property type="entry name" value="Endoribo_LPSP/chorism_mut-like"/>
</dbReference>
<dbReference type="EMBL" id="SGXC01000004">
    <property type="protein sequence ID" value="RZS76950.1"/>
    <property type="molecule type" value="Genomic_DNA"/>
</dbReference>
<reference evidence="3 4" key="1">
    <citation type="submission" date="2019-02" db="EMBL/GenBank/DDBJ databases">
        <title>Genomic Encyclopedia of Type Strains, Phase IV (KMG-IV): sequencing the most valuable type-strain genomes for metagenomic binning, comparative biology and taxonomic classification.</title>
        <authorList>
            <person name="Goeker M."/>
        </authorList>
    </citation>
    <scope>NUCLEOTIDE SEQUENCE [LARGE SCALE GENOMIC DNA]</scope>
    <source>
        <strain evidence="3 4">K24</strain>
    </source>
</reference>
<gene>
    <name evidence="3" type="ORF">EV675_5673</name>
</gene>
<proteinExistence type="predicted"/>
<evidence type="ECO:0000313" key="3">
    <source>
        <dbReference type="EMBL" id="RZS76950.1"/>
    </source>
</evidence>
<name>A0A4Q7N6G8_9BURK</name>
<accession>A0A4Q7N6G8</accession>
<evidence type="ECO:0000259" key="2">
    <source>
        <dbReference type="Pfam" id="PF14588"/>
    </source>
</evidence>
<dbReference type="Pfam" id="PF14588">
    <property type="entry name" value="YjgF_endoribonc"/>
    <property type="match status" value="1"/>
</dbReference>
<dbReference type="SUPFAM" id="SSF55298">
    <property type="entry name" value="YjgF-like"/>
    <property type="match status" value="1"/>
</dbReference>
<keyword evidence="4" id="KW-1185">Reference proteome</keyword>